<reference evidence="8 9" key="1">
    <citation type="journal article" date="2011" name="Nat. Biotechnol.">
        <title>Comparative genomic analysis of the thermophilic biomass-degrading fungi Myceliophthora thermophila and Thielavia terrestris.</title>
        <authorList>
            <person name="Berka R.M."/>
            <person name="Grigoriev I.V."/>
            <person name="Otillar R."/>
            <person name="Salamov A."/>
            <person name="Grimwood J."/>
            <person name="Reid I."/>
            <person name="Ishmael N."/>
            <person name="John T."/>
            <person name="Darmond C."/>
            <person name="Moisan M.-C."/>
            <person name="Henrissat B."/>
            <person name="Coutinho P.M."/>
            <person name="Lombard V."/>
            <person name="Natvig D.O."/>
            <person name="Lindquist E."/>
            <person name="Schmutz J."/>
            <person name="Lucas S."/>
            <person name="Harris P."/>
            <person name="Powlowski J."/>
            <person name="Bellemare A."/>
            <person name="Taylor D."/>
            <person name="Butler G."/>
            <person name="de Vries R.P."/>
            <person name="Allijn I.E."/>
            <person name="van den Brink J."/>
            <person name="Ushinsky S."/>
            <person name="Storms R."/>
            <person name="Powell A.J."/>
            <person name="Paulsen I.T."/>
            <person name="Elbourne L.D.H."/>
            <person name="Baker S.E."/>
            <person name="Magnuson J."/>
            <person name="LaBoissiere S."/>
            <person name="Clutterbuck A.J."/>
            <person name="Martinez D."/>
            <person name="Wogulis M."/>
            <person name="de Leon A.L."/>
            <person name="Rey M.W."/>
            <person name="Tsang A."/>
        </authorList>
    </citation>
    <scope>NUCLEOTIDE SEQUENCE [LARGE SCALE GENOMIC DNA]</scope>
    <source>
        <strain evidence="9">ATCC 42464 / BCRC 31852 / DSM 1799</strain>
    </source>
</reference>
<dbReference type="VEuPathDB" id="FungiDB:MYCTH_39133"/>
<evidence type="ECO:0000313" key="9">
    <source>
        <dbReference type="Proteomes" id="UP000007322"/>
    </source>
</evidence>
<dbReference type="InterPro" id="IPR006076">
    <property type="entry name" value="FAD-dep_OxRdtase"/>
</dbReference>
<dbReference type="OMA" id="AVRGQTM"/>
<dbReference type="Pfam" id="PF01266">
    <property type="entry name" value="DAO"/>
    <property type="match status" value="1"/>
</dbReference>
<feature type="binding site" evidence="6">
    <location>
        <position position="231"/>
    </location>
    <ligand>
        <name>D-dopa</name>
        <dbReference type="ChEBI" id="CHEBI:149689"/>
    </ligand>
</feature>
<proteinExistence type="inferred from homology"/>
<evidence type="ECO:0000256" key="1">
    <source>
        <dbReference type="ARBA" id="ARBA00001974"/>
    </source>
</evidence>
<evidence type="ECO:0000256" key="2">
    <source>
        <dbReference type="ARBA" id="ARBA00006730"/>
    </source>
</evidence>
<keyword evidence="4 6" id="KW-0274">FAD</keyword>
<organism evidence="8 9">
    <name type="scientific">Thermothelomyces thermophilus (strain ATCC 42464 / BCRC 31852 / DSM 1799)</name>
    <name type="common">Sporotrichum thermophile</name>
    <dbReference type="NCBI Taxonomy" id="573729"/>
    <lineage>
        <taxon>Eukaryota</taxon>
        <taxon>Fungi</taxon>
        <taxon>Dikarya</taxon>
        <taxon>Ascomycota</taxon>
        <taxon>Pezizomycotina</taxon>
        <taxon>Sordariomycetes</taxon>
        <taxon>Sordariomycetidae</taxon>
        <taxon>Sordariales</taxon>
        <taxon>Chaetomiaceae</taxon>
        <taxon>Thermothelomyces</taxon>
    </lineage>
</organism>
<dbReference type="eggNOG" id="KOG3923">
    <property type="taxonomic scope" value="Eukaryota"/>
</dbReference>
<accession>G2PZJ6</accession>
<dbReference type="OrthoDB" id="2015447at2759"/>
<dbReference type="InParanoid" id="G2PZJ6"/>
<dbReference type="Gene3D" id="3.30.9.10">
    <property type="entry name" value="D-Amino Acid Oxidase, subunit A, domain 2"/>
    <property type="match status" value="1"/>
</dbReference>
<feature type="binding site" evidence="6">
    <location>
        <position position="170"/>
    </location>
    <ligand>
        <name>FAD</name>
        <dbReference type="ChEBI" id="CHEBI:57692"/>
    </ligand>
</feature>
<dbReference type="GO" id="GO:0005737">
    <property type="term" value="C:cytoplasm"/>
    <property type="evidence" value="ECO:0007669"/>
    <property type="project" value="TreeGrafter"/>
</dbReference>
<dbReference type="PANTHER" id="PTHR11530">
    <property type="entry name" value="D-AMINO ACID OXIDASE"/>
    <property type="match status" value="1"/>
</dbReference>
<dbReference type="Gene3D" id="3.40.50.720">
    <property type="entry name" value="NAD(P)-binding Rossmann-like Domain"/>
    <property type="match status" value="1"/>
</dbReference>
<dbReference type="AlphaFoldDB" id="G2PZJ6"/>
<dbReference type="SUPFAM" id="SSF54373">
    <property type="entry name" value="FAD-linked reductases, C-terminal domain"/>
    <property type="match status" value="1"/>
</dbReference>
<comment type="similarity">
    <text evidence="2">Belongs to the DAMOX/DASOX family.</text>
</comment>
<dbReference type="GO" id="GO:0019478">
    <property type="term" value="P:D-amino acid catabolic process"/>
    <property type="evidence" value="ECO:0007669"/>
    <property type="project" value="TreeGrafter"/>
</dbReference>
<keyword evidence="9" id="KW-1185">Reference proteome</keyword>
<sequence length="341" mass="36697">MGKITIFGAGITGLATAAVIREKNPDHTITIVARDLPGDEPSQAWASPWACAGWVALGGINPLEREMQLAALDHLRSLAARHPESGARLVELTDCFPGGVRASDPDGAVGWFRDRVPGFEVLDEGEGGGGEDDGARVRYGSVVLTPAVFLPWLRRRLEEDGVRFVRIAEVGALADLAHLGHDVLVNASGLASSTLRDVKDDLVVTDRTWVAVVRSDYRDAFVRRGNGVYTYIFGRGDGTAVVGGVSEPTTGELKSKEEIHQDLFRRAHENLPEHFPSASPADYDIVQDLVGIRPLRPAGVRVEKVEVGGQKVVHAYGTTIGGYIHSFGLAKEVARLVEEAL</sequence>
<evidence type="ECO:0000259" key="7">
    <source>
        <dbReference type="Pfam" id="PF01266"/>
    </source>
</evidence>
<feature type="binding site" evidence="6">
    <location>
        <position position="293"/>
    </location>
    <ligand>
        <name>D-dopa</name>
        <dbReference type="ChEBI" id="CHEBI:149689"/>
    </ligand>
</feature>
<dbReference type="Proteomes" id="UP000007322">
    <property type="component" value="Chromosome 1"/>
</dbReference>
<dbReference type="KEGG" id="mtm:MYCTH_39133"/>
<keyword evidence="3" id="KW-0285">Flavoprotein</keyword>
<dbReference type="SUPFAM" id="SSF51971">
    <property type="entry name" value="Nucleotide-binding domain"/>
    <property type="match status" value="1"/>
</dbReference>
<dbReference type="PIRSF" id="PIRSF000189">
    <property type="entry name" value="D-aa_oxidase"/>
    <property type="match status" value="1"/>
</dbReference>
<dbReference type="STRING" id="573729.G2PZJ6"/>
<evidence type="ECO:0000256" key="6">
    <source>
        <dbReference type="PIRSR" id="PIRSR000189-1"/>
    </source>
</evidence>
<dbReference type="EMBL" id="CP003002">
    <property type="protein sequence ID" value="AEO55682.1"/>
    <property type="molecule type" value="Genomic_DNA"/>
</dbReference>
<dbReference type="PANTHER" id="PTHR11530:SF11">
    <property type="entry name" value="D-ASPARTATE OXIDASE"/>
    <property type="match status" value="1"/>
</dbReference>
<comment type="cofactor">
    <cofactor evidence="1 6">
        <name>FAD</name>
        <dbReference type="ChEBI" id="CHEBI:57692"/>
    </cofactor>
</comment>
<dbReference type="GO" id="GO:0071949">
    <property type="term" value="F:FAD binding"/>
    <property type="evidence" value="ECO:0007669"/>
    <property type="project" value="InterPro"/>
</dbReference>
<evidence type="ECO:0000313" key="8">
    <source>
        <dbReference type="EMBL" id="AEO55682.1"/>
    </source>
</evidence>
<evidence type="ECO:0000256" key="4">
    <source>
        <dbReference type="ARBA" id="ARBA00022827"/>
    </source>
</evidence>
<evidence type="ECO:0000256" key="5">
    <source>
        <dbReference type="ARBA" id="ARBA00023002"/>
    </source>
</evidence>
<name>G2PZJ6_THET4</name>
<feature type="domain" description="FAD dependent oxidoreductase" evidence="7">
    <location>
        <begin position="4"/>
        <end position="336"/>
    </location>
</feature>
<dbReference type="GO" id="GO:0003884">
    <property type="term" value="F:D-amino-acid oxidase activity"/>
    <property type="evidence" value="ECO:0007669"/>
    <property type="project" value="InterPro"/>
</dbReference>
<gene>
    <name evidence="8" type="ORF">MYCTH_39133</name>
</gene>
<dbReference type="HOGENOM" id="CLU_034311_3_0_1"/>
<evidence type="ECO:0000256" key="3">
    <source>
        <dbReference type="ARBA" id="ARBA00022630"/>
    </source>
</evidence>
<dbReference type="InterPro" id="IPR023209">
    <property type="entry name" value="DAO"/>
</dbReference>
<protein>
    <submittedName>
        <fullName evidence="8">FAD dependent oxidoreductase-like protein</fullName>
    </submittedName>
</protein>
<keyword evidence="5" id="KW-0560">Oxidoreductase</keyword>
<dbReference type="GeneID" id="11511553"/>
<dbReference type="RefSeq" id="XP_003660927.1">
    <property type="nucleotide sequence ID" value="XM_003660879.1"/>
</dbReference>